<dbReference type="Gene3D" id="3.40.50.2300">
    <property type="match status" value="1"/>
</dbReference>
<feature type="domain" description="Response regulatory" evidence="6">
    <location>
        <begin position="7"/>
        <end position="123"/>
    </location>
</feature>
<dbReference type="InterPro" id="IPR035965">
    <property type="entry name" value="PAS-like_dom_sf"/>
</dbReference>
<dbReference type="Gene3D" id="3.30.450.20">
    <property type="entry name" value="PAS domain"/>
    <property type="match status" value="1"/>
</dbReference>
<proteinExistence type="predicted"/>
<dbReference type="Pfam" id="PF07730">
    <property type="entry name" value="HisKA_3"/>
    <property type="match status" value="1"/>
</dbReference>
<dbReference type="InterPro" id="IPR011712">
    <property type="entry name" value="Sig_transdc_His_kin_sub3_dim/P"/>
</dbReference>
<dbReference type="SMART" id="SM00448">
    <property type="entry name" value="REC"/>
    <property type="match status" value="1"/>
</dbReference>
<evidence type="ECO:0000256" key="3">
    <source>
        <dbReference type="ARBA" id="ARBA00023012"/>
    </source>
</evidence>
<keyword evidence="2" id="KW-0418">Kinase</keyword>
<dbReference type="PANTHER" id="PTHR24421:SF59">
    <property type="entry name" value="OXYGEN SENSOR HISTIDINE KINASE NREB"/>
    <property type="match status" value="1"/>
</dbReference>
<evidence type="ECO:0000313" key="7">
    <source>
        <dbReference type="EMBL" id="QSI75276.1"/>
    </source>
</evidence>
<accession>A0ABX7M0I1</accession>
<feature type="domain" description="Histidine kinase" evidence="5">
    <location>
        <begin position="399"/>
        <end position="488"/>
    </location>
</feature>
<feature type="modified residue" description="4-aspartylphosphate" evidence="4">
    <location>
        <position position="58"/>
    </location>
</feature>
<dbReference type="Proteomes" id="UP000663570">
    <property type="component" value="Chromosome"/>
</dbReference>
<keyword evidence="3" id="KW-0902">Two-component regulatory system</keyword>
<dbReference type="InterPro" id="IPR001789">
    <property type="entry name" value="Sig_transdc_resp-reg_receiver"/>
</dbReference>
<dbReference type="InterPro" id="IPR036890">
    <property type="entry name" value="HATPase_C_sf"/>
</dbReference>
<protein>
    <submittedName>
        <fullName evidence="7">Response regulator</fullName>
    </submittedName>
</protein>
<dbReference type="Pfam" id="PF00072">
    <property type="entry name" value="Response_reg"/>
    <property type="match status" value="1"/>
</dbReference>
<dbReference type="InterPro" id="IPR003594">
    <property type="entry name" value="HATPase_dom"/>
</dbReference>
<dbReference type="CDD" id="cd00156">
    <property type="entry name" value="REC"/>
    <property type="match status" value="1"/>
</dbReference>
<dbReference type="Gene3D" id="3.30.565.10">
    <property type="entry name" value="Histidine kinase-like ATPase, C-terminal domain"/>
    <property type="match status" value="1"/>
</dbReference>
<keyword evidence="8" id="KW-1185">Reference proteome</keyword>
<gene>
    <name evidence="7" type="ORF">JY500_12195</name>
</gene>
<dbReference type="PROSITE" id="PS50109">
    <property type="entry name" value="HIS_KIN"/>
    <property type="match status" value="1"/>
</dbReference>
<dbReference type="SUPFAM" id="SSF55785">
    <property type="entry name" value="PYP-like sensor domain (PAS domain)"/>
    <property type="match status" value="1"/>
</dbReference>
<evidence type="ECO:0000313" key="8">
    <source>
        <dbReference type="Proteomes" id="UP000663570"/>
    </source>
</evidence>
<dbReference type="SUPFAM" id="SSF55874">
    <property type="entry name" value="ATPase domain of HSP90 chaperone/DNA topoisomerase II/histidine kinase"/>
    <property type="match status" value="1"/>
</dbReference>
<dbReference type="SUPFAM" id="SSF52172">
    <property type="entry name" value="CheY-like"/>
    <property type="match status" value="1"/>
</dbReference>
<evidence type="ECO:0000259" key="5">
    <source>
        <dbReference type="PROSITE" id="PS50109"/>
    </source>
</evidence>
<dbReference type="InterPro" id="IPR050482">
    <property type="entry name" value="Sensor_HK_TwoCompSys"/>
</dbReference>
<sequence>MTRQVLRVLLVEDNEDDAILLLARLRRAGFEVFSERVETPQALDAALSHGTWDLILSDYKLPGFSGIAALERVQARKIDVPFFIISGTIDDETASSAMRAGAQDYLSKDRLDRLIPAVERELREARMRSERLAAIEAARDHEARLGALAANIPGAAFQMTRGDDGQISIEYLSEGALFLFEVPLDALIGDGSQLLGMVLAEDRPGLDEALSECSQRLATLNWEGRIRVPGRDIKWINLRATPTRLDAQTTRWDGVMWNITHSKQSQADLSASRAQLAELSNHLQSVKEEERERIARDIHDVLGGLLVGIKIELSLLASRLESDPAHGARAKRIAGLVDEAITTAGRVARELRPGILKEFGLAAAIESHAEDFSQRTGLRCNVLCADHDIECAEDASIAIFRVFQETLTNVAKHAQAKEVTVRLMQEGDEVLLQVTDDGVGIRSADFSKPRSFGLRGMRERVASLGGSVDIRAVSPHGTQMILRAPVAQSGNHSFQESA</sequence>
<dbReference type="Pfam" id="PF02518">
    <property type="entry name" value="HATPase_c"/>
    <property type="match status" value="1"/>
</dbReference>
<dbReference type="RefSeq" id="WP_172202904.1">
    <property type="nucleotide sequence ID" value="NZ_CP071060.1"/>
</dbReference>
<evidence type="ECO:0000256" key="4">
    <source>
        <dbReference type="PROSITE-ProRule" id="PRU00169"/>
    </source>
</evidence>
<dbReference type="PROSITE" id="PS50110">
    <property type="entry name" value="RESPONSE_REGULATORY"/>
    <property type="match status" value="1"/>
</dbReference>
<evidence type="ECO:0000259" key="6">
    <source>
        <dbReference type="PROSITE" id="PS50110"/>
    </source>
</evidence>
<dbReference type="InterPro" id="IPR005467">
    <property type="entry name" value="His_kinase_dom"/>
</dbReference>
<dbReference type="InterPro" id="IPR011006">
    <property type="entry name" value="CheY-like_superfamily"/>
</dbReference>
<dbReference type="Gene3D" id="1.20.5.1930">
    <property type="match status" value="1"/>
</dbReference>
<name>A0ABX7M0I1_9RHOO</name>
<reference evidence="7 8" key="1">
    <citation type="submission" date="2021-02" db="EMBL/GenBank/DDBJ databases">
        <title>Niveibacterium changnyeongensis HC41.</title>
        <authorList>
            <person name="Kang M."/>
        </authorList>
    </citation>
    <scope>NUCLEOTIDE SEQUENCE [LARGE SCALE GENOMIC DNA]</scope>
    <source>
        <strain evidence="7 8">HC41</strain>
    </source>
</reference>
<keyword evidence="1" id="KW-0808">Transferase</keyword>
<dbReference type="PANTHER" id="PTHR24421">
    <property type="entry name" value="NITRATE/NITRITE SENSOR PROTEIN NARX-RELATED"/>
    <property type="match status" value="1"/>
</dbReference>
<evidence type="ECO:0000256" key="1">
    <source>
        <dbReference type="ARBA" id="ARBA00022679"/>
    </source>
</evidence>
<dbReference type="CDD" id="cd16917">
    <property type="entry name" value="HATPase_UhpB-NarQ-NarX-like"/>
    <property type="match status" value="1"/>
</dbReference>
<dbReference type="EMBL" id="CP071060">
    <property type="protein sequence ID" value="QSI75276.1"/>
    <property type="molecule type" value="Genomic_DNA"/>
</dbReference>
<evidence type="ECO:0000256" key="2">
    <source>
        <dbReference type="ARBA" id="ARBA00022777"/>
    </source>
</evidence>
<organism evidence="7 8">
    <name type="scientific">Niveibacterium microcysteis</name>
    <dbReference type="NCBI Taxonomy" id="2811415"/>
    <lineage>
        <taxon>Bacteria</taxon>
        <taxon>Pseudomonadati</taxon>
        <taxon>Pseudomonadota</taxon>
        <taxon>Betaproteobacteria</taxon>
        <taxon>Rhodocyclales</taxon>
        <taxon>Rhodocyclaceae</taxon>
        <taxon>Niveibacterium</taxon>
    </lineage>
</organism>
<dbReference type="SMART" id="SM00387">
    <property type="entry name" value="HATPase_c"/>
    <property type="match status" value="1"/>
</dbReference>
<keyword evidence="4" id="KW-0597">Phosphoprotein</keyword>